<dbReference type="InterPro" id="IPR038538">
    <property type="entry name" value="MTERF_sf"/>
</dbReference>
<proteinExistence type="inferred from homology"/>
<dbReference type="GO" id="GO:0006353">
    <property type="term" value="P:DNA-templated transcription termination"/>
    <property type="evidence" value="ECO:0007669"/>
    <property type="project" value="UniProtKB-KW"/>
</dbReference>
<reference evidence="5" key="1">
    <citation type="journal article" date="2018" name="Gigascience">
        <title>Genome assembly of the Pink Ipe (Handroanthus impetiginosus, Bignoniaceae), a highly valued, ecologically keystone Neotropical timber forest tree.</title>
        <authorList>
            <person name="Silva-Junior O.B."/>
            <person name="Grattapaglia D."/>
            <person name="Novaes E."/>
            <person name="Collevatti R.G."/>
        </authorList>
    </citation>
    <scope>NUCLEOTIDE SEQUENCE [LARGE SCALE GENOMIC DNA]</scope>
    <source>
        <strain evidence="5">cv. UFG-1</strain>
    </source>
</reference>
<dbReference type="FunFam" id="1.25.70.10:FF:000001">
    <property type="entry name" value="Mitochondrial transcription termination factor-like"/>
    <property type="match status" value="1"/>
</dbReference>
<dbReference type="PANTHER" id="PTHR13068">
    <property type="entry name" value="CGI-12 PROTEIN-RELATED"/>
    <property type="match status" value="1"/>
</dbReference>
<dbReference type="OrthoDB" id="905822at2759"/>
<accession>A0A2G9GIM2</accession>
<dbReference type="InterPro" id="IPR003690">
    <property type="entry name" value="MTERF"/>
</dbReference>
<evidence type="ECO:0000313" key="4">
    <source>
        <dbReference type="EMBL" id="PIN05045.1"/>
    </source>
</evidence>
<comment type="similarity">
    <text evidence="1">Belongs to the mTERF family.</text>
</comment>
<evidence type="ECO:0000313" key="5">
    <source>
        <dbReference type="Proteomes" id="UP000231279"/>
    </source>
</evidence>
<dbReference type="PANTHER" id="PTHR13068:SF133">
    <property type="entry name" value="MITOCHONDRIAL TRANSCRIPTION TERMINATION FACTOR FAMILY PROTEIN"/>
    <property type="match status" value="1"/>
</dbReference>
<protein>
    <submittedName>
        <fullName evidence="4">Mitochondrial transcription termination factor, mTERF</fullName>
    </submittedName>
</protein>
<dbReference type="SMART" id="SM00733">
    <property type="entry name" value="Mterf"/>
    <property type="match status" value="6"/>
</dbReference>
<comment type="caution">
    <text evidence="4">The sequence shown here is derived from an EMBL/GenBank/DDBJ whole genome shotgun (WGS) entry which is preliminary data.</text>
</comment>
<dbReference type="Gene3D" id="1.25.70.10">
    <property type="entry name" value="Transcription termination factor 3, mitochondrial"/>
    <property type="match status" value="2"/>
</dbReference>
<keyword evidence="2" id="KW-0806">Transcription termination</keyword>
<dbReference type="Proteomes" id="UP000231279">
    <property type="component" value="Unassembled WGS sequence"/>
</dbReference>
<evidence type="ECO:0000256" key="3">
    <source>
        <dbReference type="ARBA" id="ARBA00022946"/>
    </source>
</evidence>
<keyword evidence="2" id="KW-0804">Transcription</keyword>
<keyword evidence="5" id="KW-1185">Reference proteome</keyword>
<dbReference type="EMBL" id="NKXS01004926">
    <property type="protein sequence ID" value="PIN05045.1"/>
    <property type="molecule type" value="Genomic_DNA"/>
</dbReference>
<dbReference type="GO" id="GO:0003676">
    <property type="term" value="F:nucleic acid binding"/>
    <property type="evidence" value="ECO:0007669"/>
    <property type="project" value="InterPro"/>
</dbReference>
<evidence type="ECO:0000256" key="1">
    <source>
        <dbReference type="ARBA" id="ARBA00007692"/>
    </source>
</evidence>
<evidence type="ECO:0000256" key="2">
    <source>
        <dbReference type="ARBA" id="ARBA00022472"/>
    </source>
</evidence>
<sequence>MFAVLRVSISSQFKAPQIAVFIKTFSTKKSSLVVNGNYPKQSFTVSYLINTCGLSSKDAISISQKITIKSPENSDFVLGLLRKYGFTDAHINKLLTRWPKVLLSYPEKTLLPKLHFFHSIGVPLDVLAQNLSFYPLILERSLENHLIPTYDYLKALVQTDKRVVHVFKRAPRAFAHGWRREIPSNIAILRQRGIPESSIVSLIANRPQVLVIGTKSLISCIDRAAEMGFDRTKAVFILAIQVFASMSESTLMHKMEVYRRCGWSESDISSAFLKYPICMKYSEKKIMDNMDFLVNDVGLQPDAIARLPVLLSLSLDRRMKPRYLVARILKGKGLLTKKIGLYSLLRMPETKFLKRYIANYEEDVPQLLDVYRGKLLQCLFILGDIHRSPFRNILVKFEIYRGIGEKKIAVFIKSFSSKISSSDVNGDDRTQSFTISYLINSQNPDSVLELFRVWIHKCKYPQTYYRIPKHSFLLPEENPFAKTRILPLDSYLIPSFA</sequence>
<dbReference type="STRING" id="429701.A0A2G9GIM2"/>
<organism evidence="4 5">
    <name type="scientific">Handroanthus impetiginosus</name>
    <dbReference type="NCBI Taxonomy" id="429701"/>
    <lineage>
        <taxon>Eukaryota</taxon>
        <taxon>Viridiplantae</taxon>
        <taxon>Streptophyta</taxon>
        <taxon>Embryophyta</taxon>
        <taxon>Tracheophyta</taxon>
        <taxon>Spermatophyta</taxon>
        <taxon>Magnoliopsida</taxon>
        <taxon>eudicotyledons</taxon>
        <taxon>Gunneridae</taxon>
        <taxon>Pentapetalae</taxon>
        <taxon>asterids</taxon>
        <taxon>lamiids</taxon>
        <taxon>Lamiales</taxon>
        <taxon>Bignoniaceae</taxon>
        <taxon>Crescentiina</taxon>
        <taxon>Tabebuia alliance</taxon>
        <taxon>Handroanthus</taxon>
    </lineage>
</organism>
<keyword evidence="3" id="KW-0809">Transit peptide</keyword>
<dbReference type="AlphaFoldDB" id="A0A2G9GIM2"/>
<name>A0A2G9GIM2_9LAMI</name>
<gene>
    <name evidence="4" type="ORF">CDL12_22420</name>
</gene>
<keyword evidence="2" id="KW-0805">Transcription regulation</keyword>
<dbReference type="Pfam" id="PF02536">
    <property type="entry name" value="mTERF"/>
    <property type="match status" value="1"/>
</dbReference>